<keyword evidence="2" id="KW-0812">Transmembrane</keyword>
<dbReference type="VEuPathDB" id="FungiDB:PABG_05894"/>
<evidence type="ECO:0000313" key="3">
    <source>
        <dbReference type="EMBL" id="ODH13676.1"/>
    </source>
</evidence>
<dbReference type="EMBL" id="LZYO01000438">
    <property type="protein sequence ID" value="ODH13676.1"/>
    <property type="molecule type" value="Genomic_DNA"/>
</dbReference>
<evidence type="ECO:0000256" key="1">
    <source>
        <dbReference type="SAM" id="MobiDB-lite"/>
    </source>
</evidence>
<keyword evidence="2" id="KW-1133">Transmembrane helix</keyword>
<dbReference type="AlphaFoldDB" id="A0A1D2J5W2"/>
<keyword evidence="2" id="KW-0472">Membrane</keyword>
<name>A0A1D2J5W2_PARBR</name>
<accession>A0A1D2J5W2</accession>
<evidence type="ECO:0000256" key="2">
    <source>
        <dbReference type="SAM" id="Phobius"/>
    </source>
</evidence>
<evidence type="ECO:0000313" key="4">
    <source>
        <dbReference type="Proteomes" id="UP000242814"/>
    </source>
</evidence>
<gene>
    <name evidence="3" type="ORF">ACO22_07019</name>
</gene>
<sequence length="621" mass="70241">MALSGYLDYESLRAGASSKLAKLSRLLYWSNKTRLFWAIAGALLIVMLVFSSGWHLILGIPDFSVQHPTQPVTMLAEGEISPLLKPFPPKINENGTFASGVTKPTPNFYLIIRGSWNDTRICRTLFTSMILNYPPPTAVYPDDSTPKEGQAEQSQLDPALVMYNYLTQSNHMKDDDVLLIVDNDTWFQLPPEVMLQRFHEMLKRSNEHLRQRYGSVLRNIGKKADISVFKSTQKYSQRIIFAADKIRRPDYAYGVSGLAVLNSTLVPDIHGPETDSGKNTAQSRPRWLNAGSLIGLVGDVKLLYKRAVEINSKNVTPADEQTVLSQIFGEQEYVRELDRNISPPNWYTNLGRLLGIRPRVNISNIFVNTDPGRRYEYSIGLDDKSNLFFTASHAESDLVWLTYNISRLNPPQQTQGVPDNAPLYLPKDIYRCTNPFNPPGPLIKELMPPYNETVDYLPDPQNTTWRAIPLATNVLSASIPTLLYTNPDNMTMTSDTLHAWWDNMWYHPYSRALLRKYMRSSRSALEAEKALFGWPGASWNVRGGKGGLWTGNNLWMDWSRTCKGVEEQVFGDKWGLWGEELGFDYQAPVYNRFGLLVTGKEPAEGGNGRNRGKRRKRGGSG</sequence>
<dbReference type="PANTHER" id="PTHR36587">
    <property type="entry name" value="EXPRESSION SITE-ASSOCIATED GENE 3 (ESAG3)-LIKE PROTEIN"/>
    <property type="match status" value="1"/>
</dbReference>
<protein>
    <submittedName>
        <fullName evidence="3">Uncharacterized protein</fullName>
    </submittedName>
</protein>
<organism evidence="3 4">
    <name type="scientific">Paracoccidioides brasiliensis</name>
    <dbReference type="NCBI Taxonomy" id="121759"/>
    <lineage>
        <taxon>Eukaryota</taxon>
        <taxon>Fungi</taxon>
        <taxon>Dikarya</taxon>
        <taxon>Ascomycota</taxon>
        <taxon>Pezizomycotina</taxon>
        <taxon>Eurotiomycetes</taxon>
        <taxon>Eurotiomycetidae</taxon>
        <taxon>Onygenales</taxon>
        <taxon>Ajellomycetaceae</taxon>
        <taxon>Paracoccidioides</taxon>
    </lineage>
</organism>
<feature type="compositionally biased region" description="Basic residues" evidence="1">
    <location>
        <begin position="610"/>
        <end position="621"/>
    </location>
</feature>
<feature type="transmembrane region" description="Helical" evidence="2">
    <location>
        <begin position="35"/>
        <end position="57"/>
    </location>
</feature>
<reference evidence="3 4" key="1">
    <citation type="submission" date="2016-06" db="EMBL/GenBank/DDBJ databases">
        <authorList>
            <person name="Kjaerup R.B."/>
            <person name="Dalgaard T.S."/>
            <person name="Juul-Madsen H.R."/>
        </authorList>
    </citation>
    <scope>NUCLEOTIDE SEQUENCE [LARGE SCALE GENOMIC DNA]</scope>
    <source>
        <strain evidence="3 4">Pb300</strain>
    </source>
</reference>
<proteinExistence type="predicted"/>
<dbReference type="CDD" id="cd22997">
    <property type="entry name" value="GT_LH"/>
    <property type="match status" value="1"/>
</dbReference>
<dbReference type="Proteomes" id="UP000242814">
    <property type="component" value="Unassembled WGS sequence"/>
</dbReference>
<dbReference type="PANTHER" id="PTHR36587:SF2">
    <property type="entry name" value="EXPRESSION SITE-ASSOCIATED GENE 3 (ESAG3)-LIKE PROTEIN"/>
    <property type="match status" value="1"/>
</dbReference>
<comment type="caution">
    <text evidence="3">The sequence shown here is derived from an EMBL/GenBank/DDBJ whole genome shotgun (WGS) entry which is preliminary data.</text>
</comment>
<feature type="region of interest" description="Disordered" evidence="1">
    <location>
        <begin position="601"/>
        <end position="621"/>
    </location>
</feature>
<dbReference type="VEuPathDB" id="FungiDB:PADG_06845"/>